<evidence type="ECO:0000256" key="14">
    <source>
        <dbReference type="ARBA" id="ARBA00047700"/>
    </source>
</evidence>
<evidence type="ECO:0000256" key="7">
    <source>
        <dbReference type="ARBA" id="ARBA00022679"/>
    </source>
</evidence>
<dbReference type="Proteomes" id="UP000284277">
    <property type="component" value="Unassembled WGS sequence"/>
</dbReference>
<dbReference type="GO" id="GO:0008986">
    <property type="term" value="F:pyruvate, water dikinase activity"/>
    <property type="evidence" value="ECO:0007669"/>
    <property type="project" value="UniProtKB-EC"/>
</dbReference>
<comment type="catalytic activity">
    <reaction evidence="14">
        <text>pyruvate + ATP + H2O = phosphoenolpyruvate + AMP + phosphate + 2 H(+)</text>
        <dbReference type="Rhea" id="RHEA:11364"/>
        <dbReference type="ChEBI" id="CHEBI:15361"/>
        <dbReference type="ChEBI" id="CHEBI:15377"/>
        <dbReference type="ChEBI" id="CHEBI:15378"/>
        <dbReference type="ChEBI" id="CHEBI:30616"/>
        <dbReference type="ChEBI" id="CHEBI:43474"/>
        <dbReference type="ChEBI" id="CHEBI:58702"/>
        <dbReference type="ChEBI" id="CHEBI:456215"/>
        <dbReference type="EC" id="2.7.9.2"/>
    </reaction>
</comment>
<name>A0A419T115_9FIRM</name>
<evidence type="ECO:0000313" key="16">
    <source>
        <dbReference type="EMBL" id="RKD31118.1"/>
    </source>
</evidence>
<keyword evidence="10" id="KW-0418">Kinase</keyword>
<dbReference type="EC" id="2.7.9.2" evidence="5"/>
<evidence type="ECO:0000256" key="6">
    <source>
        <dbReference type="ARBA" id="ARBA00021623"/>
    </source>
</evidence>
<dbReference type="GO" id="GO:0046872">
    <property type="term" value="F:metal ion binding"/>
    <property type="evidence" value="ECO:0007669"/>
    <property type="project" value="UniProtKB-KW"/>
</dbReference>
<sequence>MYAKNLKNLNIRDNVIVGSKAANLGELYALKVNVPEGFCITYNAYEEFVKENGINKFIQLYLDENKNGKISLDECSVNIIKSFLHGSMPNHMGMEIFKQYRALGKNVSVAIRSSANMEDLEESSFAGQQDTFLNISGDYNVIEYVKRCWASLWSPRAIDYRMKRNYENNNIKMAVLIQKMISPKASGVVFTCNPMNHRKEEVLVNSAYGLGEAVASGAISPDTYIYDINNKRITYRKKGRKEFRYVNSDSGIKKVFNSSKMIHSYSMNYLNVWRLVKVCKKIEGKFGCPQDIEWGIVNGKIYIVQSRPVTYRRIDTR</sequence>
<dbReference type="Pfam" id="PF01326">
    <property type="entry name" value="PPDK_N"/>
    <property type="match status" value="1"/>
</dbReference>
<keyword evidence="17" id="KW-1185">Reference proteome</keyword>
<dbReference type="EMBL" id="MCIA01000023">
    <property type="protein sequence ID" value="RKD31118.1"/>
    <property type="molecule type" value="Genomic_DNA"/>
</dbReference>
<proteinExistence type="inferred from homology"/>
<dbReference type="Gene3D" id="3.30.1490.20">
    <property type="entry name" value="ATP-grasp fold, A domain"/>
    <property type="match status" value="1"/>
</dbReference>
<evidence type="ECO:0000256" key="8">
    <source>
        <dbReference type="ARBA" id="ARBA00022723"/>
    </source>
</evidence>
<dbReference type="Gene3D" id="3.30.470.20">
    <property type="entry name" value="ATP-grasp fold, B domain"/>
    <property type="match status" value="1"/>
</dbReference>
<evidence type="ECO:0000256" key="3">
    <source>
        <dbReference type="ARBA" id="ARBA00004742"/>
    </source>
</evidence>
<evidence type="ECO:0000256" key="5">
    <source>
        <dbReference type="ARBA" id="ARBA00011996"/>
    </source>
</evidence>
<comment type="pathway">
    <text evidence="3">Carbohydrate biosynthesis; gluconeogenesis.</text>
</comment>
<keyword evidence="11" id="KW-0067">ATP-binding</keyword>
<dbReference type="PANTHER" id="PTHR43030">
    <property type="entry name" value="PHOSPHOENOLPYRUVATE SYNTHASE"/>
    <property type="match status" value="1"/>
</dbReference>
<gene>
    <name evidence="16" type="ORF">BET01_04490</name>
</gene>
<evidence type="ECO:0000256" key="4">
    <source>
        <dbReference type="ARBA" id="ARBA00007837"/>
    </source>
</evidence>
<dbReference type="UniPathway" id="UPA00138"/>
<evidence type="ECO:0000256" key="12">
    <source>
        <dbReference type="ARBA" id="ARBA00022842"/>
    </source>
</evidence>
<dbReference type="InterPro" id="IPR013815">
    <property type="entry name" value="ATP_grasp_subdomain_1"/>
</dbReference>
<reference evidence="16 17" key="1">
    <citation type="submission" date="2016-08" db="EMBL/GenBank/DDBJ databases">
        <title>A new outlook on sporulation: Clostridium algidixylanolyticum.</title>
        <authorList>
            <person name="Poppleton D.I."/>
            <person name="Gribaldo S."/>
        </authorList>
    </citation>
    <scope>NUCLEOTIDE SEQUENCE [LARGE SCALE GENOMIC DNA]</scope>
    <source>
        <strain evidence="16 17">SPL73</strain>
    </source>
</reference>
<organism evidence="16 17">
    <name type="scientific">Lacrimispora algidixylanolytica</name>
    <dbReference type="NCBI Taxonomy" id="94868"/>
    <lineage>
        <taxon>Bacteria</taxon>
        <taxon>Bacillati</taxon>
        <taxon>Bacillota</taxon>
        <taxon>Clostridia</taxon>
        <taxon>Lachnospirales</taxon>
        <taxon>Lachnospiraceae</taxon>
        <taxon>Lacrimispora</taxon>
    </lineage>
</organism>
<keyword evidence="12" id="KW-0460">Magnesium</keyword>
<keyword evidence="7" id="KW-0808">Transferase</keyword>
<evidence type="ECO:0000256" key="2">
    <source>
        <dbReference type="ARBA" id="ARBA00002988"/>
    </source>
</evidence>
<dbReference type="OrthoDB" id="9765468at2"/>
<evidence type="ECO:0000313" key="17">
    <source>
        <dbReference type="Proteomes" id="UP000284277"/>
    </source>
</evidence>
<dbReference type="SUPFAM" id="SSF56059">
    <property type="entry name" value="Glutathione synthetase ATP-binding domain-like"/>
    <property type="match status" value="1"/>
</dbReference>
<dbReference type="GO" id="GO:0005524">
    <property type="term" value="F:ATP binding"/>
    <property type="evidence" value="ECO:0007669"/>
    <property type="project" value="UniProtKB-KW"/>
</dbReference>
<keyword evidence="8" id="KW-0479">Metal-binding</keyword>
<comment type="function">
    <text evidence="2">Catalyzes the phosphorylation of pyruvate to phosphoenolpyruvate.</text>
</comment>
<dbReference type="InterPro" id="IPR002192">
    <property type="entry name" value="PPDK_AMP/ATP-bd"/>
</dbReference>
<comment type="cofactor">
    <cofactor evidence="1">
        <name>Mg(2+)</name>
        <dbReference type="ChEBI" id="CHEBI:18420"/>
    </cofactor>
</comment>
<feature type="domain" description="Pyruvate phosphate dikinase AMP/ATP-binding" evidence="15">
    <location>
        <begin position="16"/>
        <end position="311"/>
    </location>
</feature>
<comment type="caution">
    <text evidence="16">The sequence shown here is derived from an EMBL/GenBank/DDBJ whole genome shotgun (WGS) entry which is preliminary data.</text>
</comment>
<protein>
    <recommendedName>
        <fullName evidence="6">Phosphoenolpyruvate synthase</fullName>
        <ecNumber evidence="5">2.7.9.2</ecNumber>
    </recommendedName>
    <alternativeName>
        <fullName evidence="13">Pyruvate, water dikinase</fullName>
    </alternativeName>
</protein>
<evidence type="ECO:0000259" key="15">
    <source>
        <dbReference type="Pfam" id="PF01326"/>
    </source>
</evidence>
<evidence type="ECO:0000256" key="1">
    <source>
        <dbReference type="ARBA" id="ARBA00001946"/>
    </source>
</evidence>
<dbReference type="RefSeq" id="WP_158585057.1">
    <property type="nucleotide sequence ID" value="NZ_MCIA01000023.1"/>
</dbReference>
<accession>A0A419T115</accession>
<comment type="similarity">
    <text evidence="4">Belongs to the PEP-utilizing enzyme family.</text>
</comment>
<dbReference type="GO" id="GO:0006094">
    <property type="term" value="P:gluconeogenesis"/>
    <property type="evidence" value="ECO:0007669"/>
    <property type="project" value="UniProtKB-UniPathway"/>
</dbReference>
<dbReference type="PANTHER" id="PTHR43030:SF1">
    <property type="entry name" value="PHOSPHOENOLPYRUVATE SYNTHASE"/>
    <property type="match status" value="1"/>
</dbReference>
<dbReference type="AlphaFoldDB" id="A0A419T115"/>
<keyword evidence="9" id="KW-0547">Nucleotide-binding</keyword>
<evidence type="ECO:0000256" key="9">
    <source>
        <dbReference type="ARBA" id="ARBA00022741"/>
    </source>
</evidence>
<dbReference type="InterPro" id="IPR006319">
    <property type="entry name" value="PEP_synth"/>
</dbReference>
<evidence type="ECO:0000256" key="10">
    <source>
        <dbReference type="ARBA" id="ARBA00022777"/>
    </source>
</evidence>
<evidence type="ECO:0000256" key="13">
    <source>
        <dbReference type="ARBA" id="ARBA00033470"/>
    </source>
</evidence>
<evidence type="ECO:0000256" key="11">
    <source>
        <dbReference type="ARBA" id="ARBA00022840"/>
    </source>
</evidence>